<sequence length="127" mass="15142">MNQPVYFKSFEDVKNQFDNVITTYCETYSDGGYDDEGLPESLISDFYILTKHTDISKYILYHYHSEKWFGGEPEEDTYFYYEGSTGLCKNLHTSNKHLYRKLKEKIDKNKEPDLNDILFSIIEYKNK</sequence>
<protein>
    <submittedName>
        <fullName evidence="1">Uncharacterized protein</fullName>
    </submittedName>
</protein>
<proteinExistence type="predicted"/>
<evidence type="ECO:0000313" key="1">
    <source>
        <dbReference type="EMBL" id="QHT22474.1"/>
    </source>
</evidence>
<organism evidence="1">
    <name type="scientific">viral metagenome</name>
    <dbReference type="NCBI Taxonomy" id="1070528"/>
    <lineage>
        <taxon>unclassified sequences</taxon>
        <taxon>metagenomes</taxon>
        <taxon>organismal metagenomes</taxon>
    </lineage>
</organism>
<dbReference type="AlphaFoldDB" id="A0A6C0E0A8"/>
<accession>A0A6C0E0A8</accession>
<reference evidence="1" key="1">
    <citation type="journal article" date="2020" name="Nature">
        <title>Giant virus diversity and host interactions through global metagenomics.</title>
        <authorList>
            <person name="Schulz F."/>
            <person name="Roux S."/>
            <person name="Paez-Espino D."/>
            <person name="Jungbluth S."/>
            <person name="Walsh D.A."/>
            <person name="Denef V.J."/>
            <person name="McMahon K.D."/>
            <person name="Konstantinidis K.T."/>
            <person name="Eloe-Fadrosh E.A."/>
            <person name="Kyrpides N.C."/>
            <person name="Woyke T."/>
        </authorList>
    </citation>
    <scope>NUCLEOTIDE SEQUENCE</scope>
    <source>
        <strain evidence="1">GVMAG-M-3300023179-111</strain>
    </source>
</reference>
<name>A0A6C0E0A8_9ZZZZ</name>
<dbReference type="EMBL" id="MN739710">
    <property type="protein sequence ID" value="QHT22474.1"/>
    <property type="molecule type" value="Genomic_DNA"/>
</dbReference>